<dbReference type="InterPro" id="IPR018389">
    <property type="entry name" value="DctP_fam"/>
</dbReference>
<dbReference type="Pfam" id="PF03480">
    <property type="entry name" value="DctP"/>
    <property type="match status" value="1"/>
</dbReference>
<dbReference type="Gene3D" id="3.40.190.170">
    <property type="entry name" value="Bacterial extracellular solute-binding protein, family 7"/>
    <property type="match status" value="1"/>
</dbReference>
<name>A0A1M5R5I5_9FIRM</name>
<dbReference type="Proteomes" id="UP000184032">
    <property type="component" value="Unassembled WGS sequence"/>
</dbReference>
<evidence type="ECO:0000256" key="3">
    <source>
        <dbReference type="ARBA" id="ARBA00022729"/>
    </source>
</evidence>
<evidence type="ECO:0000256" key="1">
    <source>
        <dbReference type="ARBA" id="ARBA00009023"/>
    </source>
</evidence>
<dbReference type="PANTHER" id="PTHR33376:SF7">
    <property type="entry name" value="C4-DICARBOXYLATE-BINDING PROTEIN DCTB"/>
    <property type="match status" value="1"/>
</dbReference>
<keyword evidence="4" id="KW-0675">Receptor</keyword>
<dbReference type="AlphaFoldDB" id="A0A1M5R5I5"/>
<gene>
    <name evidence="4" type="ORF">SAMN02745245_00817</name>
</gene>
<dbReference type="CDD" id="cd13676">
    <property type="entry name" value="PBP2_TRAP_DctP2_like"/>
    <property type="match status" value="1"/>
</dbReference>
<keyword evidence="5" id="KW-1185">Reference proteome</keyword>
<dbReference type="GO" id="GO:0055085">
    <property type="term" value="P:transmembrane transport"/>
    <property type="evidence" value="ECO:0007669"/>
    <property type="project" value="InterPro"/>
</dbReference>
<dbReference type="GO" id="GO:0030288">
    <property type="term" value="C:outer membrane-bounded periplasmic space"/>
    <property type="evidence" value="ECO:0007669"/>
    <property type="project" value="InterPro"/>
</dbReference>
<evidence type="ECO:0000313" key="5">
    <source>
        <dbReference type="Proteomes" id="UP000184032"/>
    </source>
</evidence>
<evidence type="ECO:0000256" key="2">
    <source>
        <dbReference type="ARBA" id="ARBA00022448"/>
    </source>
</evidence>
<dbReference type="InterPro" id="IPR004682">
    <property type="entry name" value="TRAP_DctP"/>
</dbReference>
<evidence type="ECO:0000313" key="4">
    <source>
        <dbReference type="EMBL" id="SHH21239.1"/>
    </source>
</evidence>
<reference evidence="4 5" key="1">
    <citation type="submission" date="2016-11" db="EMBL/GenBank/DDBJ databases">
        <authorList>
            <person name="Jaros S."/>
            <person name="Januszkiewicz K."/>
            <person name="Wedrychowicz H."/>
        </authorList>
    </citation>
    <scope>NUCLEOTIDE SEQUENCE [LARGE SCALE GENOMIC DNA]</scope>
    <source>
        <strain evidence="4 5">DSM 21120</strain>
    </source>
</reference>
<dbReference type="STRING" id="1120995.SAMN02745245_00817"/>
<dbReference type="InterPro" id="IPR038404">
    <property type="entry name" value="TRAP_DctP_sf"/>
</dbReference>
<dbReference type="PANTHER" id="PTHR33376">
    <property type="match status" value="1"/>
</dbReference>
<sequence length="345" mass="38252">MKKNILKIIAVCTMVISLVGCGNKNSNTSKTVDKQSGSEGNKIEIKIACVGNEEHQSTIAANLFKELVEKESSDFKIDVYPNASLGGEREAAEGVKFGTIQMTVATSDGTLPAWVPEVQILSIPYLFENSDEAYRALDGIISEKLNPQFEEAGFKHLAFGELGFRHFTNSKKEIKNVSDMAGLSIRVQEAPIWFALMESLNASAVPVSFNELYTALQQGMVDGQENPIASIATSKFYEVQKYLCLDGHTYGAVSMIMNLDFFNKLTDEQQKVIETASKEAAIKQREVVSEQEEGYLQEIKDNGMVVTEPEKASFVEATNDIYKKPEVAKIVSPEFVEEVREFLKK</sequence>
<dbReference type="OrthoDB" id="9815946at2"/>
<dbReference type="PROSITE" id="PS51257">
    <property type="entry name" value="PROKAR_LIPOPROTEIN"/>
    <property type="match status" value="1"/>
</dbReference>
<comment type="similarity">
    <text evidence="1">Belongs to the bacterial solute-binding protein 7 family.</text>
</comment>
<dbReference type="NCBIfam" id="NF037995">
    <property type="entry name" value="TRAP_S1"/>
    <property type="match status" value="1"/>
</dbReference>
<protein>
    <submittedName>
        <fullName evidence="4">Tripartite ATP-independent transporter solute receptor, DctP family</fullName>
    </submittedName>
</protein>
<keyword evidence="2" id="KW-0813">Transport</keyword>
<proteinExistence type="inferred from homology"/>
<organism evidence="4 5">
    <name type="scientific">Anaerosphaera aminiphila DSM 21120</name>
    <dbReference type="NCBI Taxonomy" id="1120995"/>
    <lineage>
        <taxon>Bacteria</taxon>
        <taxon>Bacillati</taxon>
        <taxon>Bacillota</taxon>
        <taxon>Tissierellia</taxon>
        <taxon>Tissierellales</taxon>
        <taxon>Peptoniphilaceae</taxon>
        <taxon>Anaerosphaera</taxon>
    </lineage>
</organism>
<dbReference type="PIRSF" id="PIRSF006470">
    <property type="entry name" value="DctB"/>
    <property type="match status" value="1"/>
</dbReference>
<dbReference type="RefSeq" id="WP_073184007.1">
    <property type="nucleotide sequence ID" value="NZ_FQXI01000004.1"/>
</dbReference>
<keyword evidence="3" id="KW-0732">Signal</keyword>
<dbReference type="NCBIfam" id="TIGR00787">
    <property type="entry name" value="dctP"/>
    <property type="match status" value="1"/>
</dbReference>
<dbReference type="EMBL" id="FQXI01000004">
    <property type="protein sequence ID" value="SHH21239.1"/>
    <property type="molecule type" value="Genomic_DNA"/>
</dbReference>
<accession>A0A1M5R5I5</accession>